<dbReference type="EMBL" id="LBBT01000147">
    <property type="protein sequence ID" value="KKY01791.1"/>
    <property type="molecule type" value="Genomic_DNA"/>
</dbReference>
<comment type="similarity">
    <text evidence="2">Belongs to the CpsC/CapA family.</text>
</comment>
<dbReference type="PATRIC" id="fig|1629550.3.peg.850"/>
<evidence type="ECO:0000256" key="1">
    <source>
        <dbReference type="ARBA" id="ARBA00004651"/>
    </source>
</evidence>
<evidence type="ECO:0000256" key="4">
    <source>
        <dbReference type="ARBA" id="ARBA00022692"/>
    </source>
</evidence>
<evidence type="ECO:0000256" key="6">
    <source>
        <dbReference type="ARBA" id="ARBA00023136"/>
    </source>
</evidence>
<keyword evidence="5 7" id="KW-1133">Transmembrane helix</keyword>
<dbReference type="OrthoDB" id="2360475at2"/>
<keyword evidence="4 7" id="KW-0812">Transmembrane</keyword>
<evidence type="ECO:0000259" key="8">
    <source>
        <dbReference type="Pfam" id="PF02706"/>
    </source>
</evidence>
<name>A0A0M3DI12_9FIRM</name>
<reference evidence="10 11" key="1">
    <citation type="submission" date="2015-04" db="EMBL/GenBank/DDBJ databases">
        <title>Microcin producing Clostridium sp. JC272T.</title>
        <authorList>
            <person name="Jyothsna T."/>
            <person name="Sasikala C."/>
            <person name="Ramana C."/>
        </authorList>
    </citation>
    <scope>NUCLEOTIDE SEQUENCE [LARGE SCALE GENOMIC DNA]</scope>
    <source>
        <strain evidence="10 11">JC272</strain>
    </source>
</reference>
<feature type="transmembrane region" description="Helical" evidence="7">
    <location>
        <begin position="174"/>
        <end position="195"/>
    </location>
</feature>
<comment type="caution">
    <text evidence="10">The sequence shown here is derived from an EMBL/GenBank/DDBJ whole genome shotgun (WGS) entry which is preliminary data.</text>
</comment>
<dbReference type="GO" id="GO:0004713">
    <property type="term" value="F:protein tyrosine kinase activity"/>
    <property type="evidence" value="ECO:0007669"/>
    <property type="project" value="TreeGrafter"/>
</dbReference>
<dbReference type="Proteomes" id="UP000034407">
    <property type="component" value="Unassembled WGS sequence"/>
</dbReference>
<dbReference type="PANTHER" id="PTHR32309:SF13">
    <property type="entry name" value="FERRIC ENTEROBACTIN TRANSPORT PROTEIN FEPE"/>
    <property type="match status" value="1"/>
</dbReference>
<proteinExistence type="inferred from homology"/>
<dbReference type="InterPro" id="IPR003856">
    <property type="entry name" value="LPS_length_determ_N"/>
</dbReference>
<dbReference type="PANTHER" id="PTHR32309">
    <property type="entry name" value="TYROSINE-PROTEIN KINASE"/>
    <property type="match status" value="1"/>
</dbReference>
<evidence type="ECO:0000313" key="11">
    <source>
        <dbReference type="Proteomes" id="UP000034407"/>
    </source>
</evidence>
<dbReference type="Pfam" id="PF02706">
    <property type="entry name" value="Wzz"/>
    <property type="match status" value="1"/>
</dbReference>
<keyword evidence="11" id="KW-1185">Reference proteome</keyword>
<dbReference type="AlphaFoldDB" id="A0A0M3DI12"/>
<feature type="transmembrane region" description="Helical" evidence="7">
    <location>
        <begin position="18"/>
        <end position="40"/>
    </location>
</feature>
<dbReference type="RefSeq" id="WP_046822626.1">
    <property type="nucleotide sequence ID" value="NZ_JBCLWQ010000002.1"/>
</dbReference>
<protein>
    <recommendedName>
        <fullName evidence="12">Capsular biosynthesis protein</fullName>
    </recommendedName>
</protein>
<evidence type="ECO:0000259" key="9">
    <source>
        <dbReference type="Pfam" id="PF13807"/>
    </source>
</evidence>
<accession>A0A0M3DI12</accession>
<keyword evidence="6 7" id="KW-0472">Membrane</keyword>
<comment type="subcellular location">
    <subcellularLocation>
        <location evidence="1">Cell membrane</location>
        <topology evidence="1">Multi-pass membrane protein</topology>
    </subcellularLocation>
</comment>
<evidence type="ECO:0000256" key="2">
    <source>
        <dbReference type="ARBA" id="ARBA00006683"/>
    </source>
</evidence>
<dbReference type="InterPro" id="IPR032807">
    <property type="entry name" value="GNVR"/>
</dbReference>
<evidence type="ECO:0000256" key="5">
    <source>
        <dbReference type="ARBA" id="ARBA00022989"/>
    </source>
</evidence>
<evidence type="ECO:0008006" key="12">
    <source>
        <dbReference type="Google" id="ProtNLM"/>
    </source>
</evidence>
<dbReference type="Pfam" id="PF13807">
    <property type="entry name" value="GNVR"/>
    <property type="match status" value="1"/>
</dbReference>
<gene>
    <name evidence="10" type="ORF">VN21_07020</name>
</gene>
<sequence>MEETIDLREYFQIIKKRAWIIALITVIAMIISGLISFFVLKPEYQASTTLIVNAEQSAATNNMITGDQLNVTQKLTLTYGEIIKSKSVLNSVINKLDLNMTYDELLNSLKVEPVKDTQILSISVTNTSPSKAMKIANAIPTIFSKEAKRITNANSVEVIDKARVPEKPVKPNKVMNVAIAGVLGFMIGLFIVFLLEFMDRKMKTAQDIEKYLNLPTLGVVPNENIEKKGRKKHAKKTNN</sequence>
<organism evidence="10 11">
    <name type="scientific">Paraclostridium benzoelyticum</name>
    <dbReference type="NCBI Taxonomy" id="1629550"/>
    <lineage>
        <taxon>Bacteria</taxon>
        <taxon>Bacillati</taxon>
        <taxon>Bacillota</taxon>
        <taxon>Clostridia</taxon>
        <taxon>Peptostreptococcales</taxon>
        <taxon>Peptostreptococcaceae</taxon>
        <taxon>Paraclostridium</taxon>
    </lineage>
</organism>
<feature type="domain" description="Polysaccharide chain length determinant N-terminal" evidence="8">
    <location>
        <begin position="3"/>
        <end position="96"/>
    </location>
</feature>
<evidence type="ECO:0000256" key="7">
    <source>
        <dbReference type="SAM" id="Phobius"/>
    </source>
</evidence>
<dbReference type="InterPro" id="IPR050445">
    <property type="entry name" value="Bact_polysacc_biosynth/exp"/>
</dbReference>
<evidence type="ECO:0000256" key="3">
    <source>
        <dbReference type="ARBA" id="ARBA00022475"/>
    </source>
</evidence>
<keyword evidence="3" id="KW-1003">Cell membrane</keyword>
<feature type="domain" description="Tyrosine-protein kinase G-rich" evidence="9">
    <location>
        <begin position="151"/>
        <end position="195"/>
    </location>
</feature>
<dbReference type="GO" id="GO:0005886">
    <property type="term" value="C:plasma membrane"/>
    <property type="evidence" value="ECO:0007669"/>
    <property type="project" value="UniProtKB-SubCell"/>
</dbReference>
<evidence type="ECO:0000313" key="10">
    <source>
        <dbReference type="EMBL" id="KKY01791.1"/>
    </source>
</evidence>